<evidence type="ECO:0000313" key="2">
    <source>
        <dbReference type="EMBL" id="TQF15220.1"/>
    </source>
</evidence>
<reference evidence="2 3" key="1">
    <citation type="submission" date="2019-06" db="EMBL/GenBank/DDBJ databases">
        <authorList>
            <person name="Livingstone P."/>
            <person name="Whitworth D."/>
        </authorList>
    </citation>
    <scope>NUCLEOTIDE SEQUENCE [LARGE SCALE GENOMIC DNA]</scope>
    <source>
        <strain evidence="2 3">AM401</strain>
    </source>
</reference>
<organism evidence="2 3">
    <name type="scientific">Myxococcus llanfairpwllgwyngyllgogerychwyrndrobwllllantysiliogogogochensis</name>
    <dbReference type="NCBI Taxonomy" id="2590453"/>
    <lineage>
        <taxon>Bacteria</taxon>
        <taxon>Pseudomonadati</taxon>
        <taxon>Myxococcota</taxon>
        <taxon>Myxococcia</taxon>
        <taxon>Myxococcales</taxon>
        <taxon>Cystobacterineae</taxon>
        <taxon>Myxococcaceae</taxon>
        <taxon>Myxococcus</taxon>
    </lineage>
</organism>
<evidence type="ECO:0000313" key="3">
    <source>
        <dbReference type="Proteomes" id="UP000315369"/>
    </source>
</evidence>
<sequence length="182" mass="19424">MEVKVNDAQCSKAQRNAQEFVEDRLKNALNGQYGIPAQQGAQTIEQAMGRGADFELHLIRVSMPRNGTLEYQQGNPITATCYPWGETGGRGGQPVVILQRCDSITYMDSACDEPPVGLLRGEGQHREVPDGAGAPRASSRLSSWASPTPPPGRPSASPRSPCRRSSRTPLAGAMTTSTVASS</sequence>
<comment type="caution">
    <text evidence="2">The sequence shown here is derived from an EMBL/GenBank/DDBJ whole genome shotgun (WGS) entry which is preliminary data.</text>
</comment>
<name>A0A540X1X1_9BACT</name>
<dbReference type="OrthoDB" id="10011348at2"/>
<dbReference type="EMBL" id="VIFM01000048">
    <property type="protein sequence ID" value="TQF15220.1"/>
    <property type="molecule type" value="Genomic_DNA"/>
</dbReference>
<protein>
    <submittedName>
        <fullName evidence="2">Uncharacterized protein</fullName>
    </submittedName>
</protein>
<dbReference type="Proteomes" id="UP000315369">
    <property type="component" value="Unassembled WGS sequence"/>
</dbReference>
<proteinExistence type="predicted"/>
<keyword evidence="3" id="KW-1185">Reference proteome</keyword>
<evidence type="ECO:0000256" key="1">
    <source>
        <dbReference type="SAM" id="MobiDB-lite"/>
    </source>
</evidence>
<feature type="region of interest" description="Disordered" evidence="1">
    <location>
        <begin position="117"/>
        <end position="182"/>
    </location>
</feature>
<accession>A0A540X1X1</accession>
<gene>
    <name evidence="2" type="ORF">FJV41_14600</name>
</gene>
<dbReference type="AlphaFoldDB" id="A0A540X1X1"/>